<keyword evidence="13" id="KW-1185">Reference proteome</keyword>
<dbReference type="InterPro" id="IPR030388">
    <property type="entry name" value="G_ERA_dom"/>
</dbReference>
<evidence type="ECO:0000256" key="6">
    <source>
        <dbReference type="ARBA" id="ARBA00023134"/>
    </source>
</evidence>
<dbReference type="SUPFAM" id="SSF54814">
    <property type="entry name" value="Prokaryotic type KH domain (KH-domain type II)"/>
    <property type="match status" value="1"/>
</dbReference>
<dbReference type="RefSeq" id="WP_140944980.1">
    <property type="nucleotide sequence ID" value="NZ_FAOO01000007.1"/>
</dbReference>
<dbReference type="Gene3D" id="3.40.50.300">
    <property type="entry name" value="P-loop containing nucleotide triphosphate hydrolases"/>
    <property type="match status" value="1"/>
</dbReference>
<dbReference type="PROSITE" id="PS50823">
    <property type="entry name" value="KH_TYPE_2"/>
    <property type="match status" value="1"/>
</dbReference>
<dbReference type="FunFam" id="3.30.300.20:FF:000003">
    <property type="entry name" value="GTPase Era"/>
    <property type="match status" value="1"/>
</dbReference>
<evidence type="ECO:0000256" key="4">
    <source>
        <dbReference type="ARBA" id="ARBA00022741"/>
    </source>
</evidence>
<dbReference type="SUPFAM" id="SSF52540">
    <property type="entry name" value="P-loop containing nucleoside triphosphate hydrolases"/>
    <property type="match status" value="1"/>
</dbReference>
<dbReference type="GO" id="GO:0003924">
    <property type="term" value="F:GTPase activity"/>
    <property type="evidence" value="ECO:0007669"/>
    <property type="project" value="UniProtKB-UniRule"/>
</dbReference>
<comment type="similarity">
    <text evidence="1 7 8 9">Belongs to the TRAFAC class TrmE-Era-EngA-EngB-Septin-like GTPase superfamily. Era GTPase family.</text>
</comment>
<comment type="subunit">
    <text evidence="7">Monomer.</text>
</comment>
<evidence type="ECO:0000313" key="12">
    <source>
        <dbReference type="EMBL" id="CUU05367.1"/>
    </source>
</evidence>
<dbReference type="OrthoDB" id="9805918at2"/>
<dbReference type="InterPro" id="IPR004044">
    <property type="entry name" value="KH_dom_type_2"/>
</dbReference>
<dbReference type="GO" id="GO:0005886">
    <property type="term" value="C:plasma membrane"/>
    <property type="evidence" value="ECO:0007669"/>
    <property type="project" value="UniProtKB-SubCell"/>
</dbReference>
<dbReference type="GO" id="GO:0000028">
    <property type="term" value="P:ribosomal small subunit assembly"/>
    <property type="evidence" value="ECO:0007669"/>
    <property type="project" value="TreeGrafter"/>
</dbReference>
<dbReference type="InterPro" id="IPR027417">
    <property type="entry name" value="P-loop_NTPase"/>
</dbReference>
<organism evidence="12 13">
    <name type="scientific">Candidatus Thermokryptus mobilis</name>
    <dbReference type="NCBI Taxonomy" id="1643428"/>
    <lineage>
        <taxon>Bacteria</taxon>
        <taxon>Pseudomonadati</taxon>
        <taxon>Candidatus Kryptoniota</taxon>
        <taxon>Candidatus Thermokryptus</taxon>
    </lineage>
</organism>
<dbReference type="CDD" id="cd04163">
    <property type="entry name" value="Era"/>
    <property type="match status" value="1"/>
</dbReference>
<keyword evidence="7" id="KW-0963">Cytoplasm</keyword>
<evidence type="ECO:0000256" key="2">
    <source>
        <dbReference type="ARBA" id="ARBA00020484"/>
    </source>
</evidence>
<feature type="region of interest" description="G5" evidence="8">
    <location>
        <begin position="160"/>
        <end position="162"/>
    </location>
</feature>
<dbReference type="InterPro" id="IPR005662">
    <property type="entry name" value="GTPase_Era-like"/>
</dbReference>
<dbReference type="PRINTS" id="PR00449">
    <property type="entry name" value="RASTRNSFRMNG"/>
</dbReference>
<name>A0A0S4N2D3_9BACT</name>
<keyword evidence="5 7" id="KW-0694">RNA-binding</keyword>
<keyword evidence="6 7" id="KW-0342">GTP-binding</keyword>
<keyword evidence="4 7" id="KW-0547">Nucleotide-binding</keyword>
<dbReference type="HAMAP" id="MF_00367">
    <property type="entry name" value="GTPase_Era"/>
    <property type="match status" value="1"/>
</dbReference>
<dbReference type="Proteomes" id="UP000320623">
    <property type="component" value="Unassembled WGS sequence"/>
</dbReference>
<evidence type="ECO:0000256" key="9">
    <source>
        <dbReference type="RuleBase" id="RU003761"/>
    </source>
</evidence>
<dbReference type="InterPro" id="IPR009019">
    <property type="entry name" value="KH_sf_prok-type"/>
</dbReference>
<feature type="binding site" evidence="7">
    <location>
        <begin position="64"/>
        <end position="68"/>
    </location>
    <ligand>
        <name>GTP</name>
        <dbReference type="ChEBI" id="CHEBI:37565"/>
    </ligand>
</feature>
<evidence type="ECO:0000259" key="11">
    <source>
        <dbReference type="PROSITE" id="PS51713"/>
    </source>
</evidence>
<dbReference type="PANTHER" id="PTHR42698:SF1">
    <property type="entry name" value="GTPASE ERA, MITOCHONDRIAL"/>
    <property type="match status" value="1"/>
</dbReference>
<reference evidence="13" key="1">
    <citation type="submission" date="2015-11" db="EMBL/GenBank/DDBJ databases">
        <authorList>
            <person name="Varghese N."/>
        </authorList>
    </citation>
    <scope>NUCLEOTIDE SEQUENCE [LARGE SCALE GENOMIC DNA]</scope>
</reference>
<dbReference type="Gene3D" id="3.30.300.20">
    <property type="match status" value="1"/>
</dbReference>
<evidence type="ECO:0000256" key="8">
    <source>
        <dbReference type="PROSITE-ProRule" id="PRU01050"/>
    </source>
</evidence>
<feature type="region of interest" description="G4" evidence="8">
    <location>
        <begin position="131"/>
        <end position="134"/>
    </location>
</feature>
<comment type="function">
    <text evidence="7">An essential GTPase that binds both GDP and GTP, with rapid nucleotide exchange. Plays a role in 16S rRNA processing and 30S ribosomal subunit biogenesis and possibly also in cell cycle regulation and energy metabolism.</text>
</comment>
<evidence type="ECO:0000256" key="7">
    <source>
        <dbReference type="HAMAP-Rule" id="MF_00367"/>
    </source>
</evidence>
<keyword evidence="7" id="KW-0472">Membrane</keyword>
<gene>
    <name evidence="7" type="primary">era</name>
    <name evidence="12" type="ORF">JGI1_01237</name>
</gene>
<keyword evidence="7" id="KW-1003">Cell membrane</keyword>
<feature type="domain" description="KH type-2" evidence="10">
    <location>
        <begin position="212"/>
        <end position="291"/>
    </location>
</feature>
<dbReference type="CDD" id="cd22534">
    <property type="entry name" value="KH-II_Era"/>
    <property type="match status" value="1"/>
</dbReference>
<evidence type="ECO:0000259" key="10">
    <source>
        <dbReference type="PROSITE" id="PS50823"/>
    </source>
</evidence>
<protein>
    <recommendedName>
        <fullName evidence="2 7">GTPase Era</fullName>
    </recommendedName>
</protein>
<feature type="region of interest" description="G2" evidence="8">
    <location>
        <begin position="43"/>
        <end position="47"/>
    </location>
</feature>
<feature type="domain" description="Era-type G" evidence="11">
    <location>
        <begin position="9"/>
        <end position="181"/>
    </location>
</feature>
<dbReference type="PROSITE" id="PS51713">
    <property type="entry name" value="G_ERA"/>
    <property type="match status" value="1"/>
</dbReference>
<dbReference type="NCBIfam" id="TIGR00436">
    <property type="entry name" value="era"/>
    <property type="match status" value="1"/>
</dbReference>
<dbReference type="InterPro" id="IPR006073">
    <property type="entry name" value="GTP-bd"/>
</dbReference>
<dbReference type="GO" id="GO:0070181">
    <property type="term" value="F:small ribosomal subunit rRNA binding"/>
    <property type="evidence" value="ECO:0007669"/>
    <property type="project" value="UniProtKB-UniRule"/>
</dbReference>
<proteinExistence type="inferred from homology"/>
<evidence type="ECO:0000256" key="1">
    <source>
        <dbReference type="ARBA" id="ARBA00007921"/>
    </source>
</evidence>
<dbReference type="Pfam" id="PF07650">
    <property type="entry name" value="KH_2"/>
    <property type="match status" value="1"/>
</dbReference>
<dbReference type="InterPro" id="IPR005225">
    <property type="entry name" value="Small_GTP-bd"/>
</dbReference>
<feature type="binding site" evidence="7">
    <location>
        <begin position="131"/>
        <end position="134"/>
    </location>
    <ligand>
        <name>GTP</name>
        <dbReference type="ChEBI" id="CHEBI:37565"/>
    </ligand>
</feature>
<feature type="region of interest" description="G3" evidence="8">
    <location>
        <begin position="64"/>
        <end position="67"/>
    </location>
</feature>
<dbReference type="AlphaFoldDB" id="A0A0S4N2D3"/>
<dbReference type="FunFam" id="3.40.50.300:FF:000094">
    <property type="entry name" value="GTPase Era"/>
    <property type="match status" value="1"/>
</dbReference>
<evidence type="ECO:0000256" key="3">
    <source>
        <dbReference type="ARBA" id="ARBA00022517"/>
    </source>
</evidence>
<dbReference type="GO" id="GO:0043024">
    <property type="term" value="F:ribosomal small subunit binding"/>
    <property type="evidence" value="ECO:0007669"/>
    <property type="project" value="TreeGrafter"/>
</dbReference>
<sequence length="308" mass="35823">MENEFKDFKAGYVAIVGEPNVGKSTLLNTLLQHKISIVTPKPQTTRHKIIGIMTGENYQIVFLDTPGLIKPRYLLQEVMMRYAESALNDADIILFMVDVKKVKTNEAVTKTLPFEILKRYADQKPIILVINKVDLVNKLEVLPIIDFFSKVFPFKEIVPISALKGQNIDELKKVLLQYLPNHPPFYPPDMVTEHPERFFVAEIIREKIFQIFRQEIPYSTTVSIVEFREAKEEGERDYIRAEIYVEKESQKGIIIGKDGQMLKKVGTLAREEIEWFLGRPVYLDLYVKARKKWRDSKAWLKRLGYTVD</sequence>
<dbReference type="GO" id="GO:0005525">
    <property type="term" value="F:GTP binding"/>
    <property type="evidence" value="ECO:0007669"/>
    <property type="project" value="UniProtKB-UniRule"/>
</dbReference>
<dbReference type="NCBIfam" id="TIGR00231">
    <property type="entry name" value="small_GTP"/>
    <property type="match status" value="1"/>
</dbReference>
<dbReference type="EMBL" id="FAOO01000007">
    <property type="protein sequence ID" value="CUU05367.1"/>
    <property type="molecule type" value="Genomic_DNA"/>
</dbReference>
<dbReference type="STRING" id="1643428.GCA_001442855_01210"/>
<dbReference type="GO" id="GO:0005829">
    <property type="term" value="C:cytosol"/>
    <property type="evidence" value="ECO:0007669"/>
    <property type="project" value="TreeGrafter"/>
</dbReference>
<feature type="region of interest" description="G1" evidence="8">
    <location>
        <begin position="17"/>
        <end position="24"/>
    </location>
</feature>
<comment type="subcellular location">
    <subcellularLocation>
        <location evidence="7">Cytoplasm</location>
    </subcellularLocation>
    <subcellularLocation>
        <location evidence="7">Cell membrane</location>
        <topology evidence="7">Peripheral membrane protein</topology>
    </subcellularLocation>
</comment>
<dbReference type="NCBIfam" id="NF000908">
    <property type="entry name" value="PRK00089.1"/>
    <property type="match status" value="1"/>
</dbReference>
<feature type="binding site" evidence="7">
    <location>
        <begin position="17"/>
        <end position="24"/>
    </location>
    <ligand>
        <name>GTP</name>
        <dbReference type="ChEBI" id="CHEBI:37565"/>
    </ligand>
</feature>
<keyword evidence="7" id="KW-0699">rRNA-binding</keyword>
<dbReference type="InterPro" id="IPR015946">
    <property type="entry name" value="KH_dom-like_a/b"/>
</dbReference>
<keyword evidence="3 7" id="KW-0690">Ribosome biogenesis</keyword>
<dbReference type="Pfam" id="PF01926">
    <property type="entry name" value="MMR_HSR1"/>
    <property type="match status" value="1"/>
</dbReference>
<dbReference type="PANTHER" id="PTHR42698">
    <property type="entry name" value="GTPASE ERA"/>
    <property type="match status" value="1"/>
</dbReference>
<evidence type="ECO:0000313" key="13">
    <source>
        <dbReference type="Proteomes" id="UP000320623"/>
    </source>
</evidence>
<evidence type="ECO:0000256" key="5">
    <source>
        <dbReference type="ARBA" id="ARBA00022884"/>
    </source>
</evidence>
<accession>A0A0S4N2D3</accession>